<dbReference type="PROSITE" id="PS50206">
    <property type="entry name" value="RHODANESE_3"/>
    <property type="match status" value="2"/>
</dbReference>
<dbReference type="GeneID" id="8497876"/>
<dbReference type="VEuPathDB" id="FungiDB:CLUG_02937"/>
<dbReference type="Pfam" id="PF00581">
    <property type="entry name" value="Rhodanese"/>
    <property type="match status" value="1"/>
</dbReference>
<dbReference type="Proteomes" id="UP000007703">
    <property type="component" value="Unassembled WGS sequence"/>
</dbReference>
<dbReference type="STRING" id="306902.C4Y324"/>
<evidence type="ECO:0000313" key="5">
    <source>
        <dbReference type="Proteomes" id="UP000007703"/>
    </source>
</evidence>
<dbReference type="GO" id="GO:0004792">
    <property type="term" value="F:thiosulfate-cyanide sulfurtransferase activity"/>
    <property type="evidence" value="ECO:0007669"/>
    <property type="project" value="EnsemblFungi"/>
</dbReference>
<dbReference type="InterPro" id="IPR045078">
    <property type="entry name" value="TST/MPST-like"/>
</dbReference>
<dbReference type="InParanoid" id="C4Y324"/>
<dbReference type="OrthoDB" id="270167at2759"/>
<dbReference type="OMA" id="NNNWFAS"/>
<dbReference type="AlphaFoldDB" id="C4Y324"/>
<dbReference type="GO" id="GO:0002143">
    <property type="term" value="P:tRNA wobble position uridine thiolation"/>
    <property type="evidence" value="ECO:0007669"/>
    <property type="project" value="EnsemblFungi"/>
</dbReference>
<dbReference type="SMART" id="SM00450">
    <property type="entry name" value="RHOD"/>
    <property type="match status" value="2"/>
</dbReference>
<evidence type="ECO:0000259" key="3">
    <source>
        <dbReference type="PROSITE" id="PS50206"/>
    </source>
</evidence>
<dbReference type="HOGENOM" id="CLU_031618_3_1_1"/>
<protein>
    <recommendedName>
        <fullName evidence="3">Rhodanese domain-containing protein</fullName>
    </recommendedName>
</protein>
<dbReference type="CDD" id="cd01449">
    <property type="entry name" value="TST_Repeat_2"/>
    <property type="match status" value="1"/>
</dbReference>
<evidence type="ECO:0000313" key="4">
    <source>
        <dbReference type="EMBL" id="EEQ38811.1"/>
    </source>
</evidence>
<gene>
    <name evidence="4" type="ORF">CLUG_02937</name>
</gene>
<dbReference type="CDD" id="cd01448">
    <property type="entry name" value="TST_Repeat_1"/>
    <property type="match status" value="1"/>
</dbReference>
<dbReference type="FunCoup" id="C4Y324">
    <property type="interactions" value="441"/>
</dbReference>
<feature type="domain" description="Rhodanese" evidence="3">
    <location>
        <begin position="190"/>
        <end position="312"/>
    </location>
</feature>
<name>C4Y324_CLAL4</name>
<proteinExistence type="predicted"/>
<evidence type="ECO:0000256" key="1">
    <source>
        <dbReference type="ARBA" id="ARBA00022679"/>
    </source>
</evidence>
<evidence type="ECO:0000256" key="2">
    <source>
        <dbReference type="ARBA" id="ARBA00022737"/>
    </source>
</evidence>
<dbReference type="KEGG" id="clu:CLUG_02937"/>
<dbReference type="InterPro" id="IPR036873">
    <property type="entry name" value="Rhodanese-like_dom_sf"/>
</dbReference>
<accession>C4Y324</accession>
<reference evidence="4 5" key="1">
    <citation type="journal article" date="2009" name="Nature">
        <title>Evolution of pathogenicity and sexual reproduction in eight Candida genomes.</title>
        <authorList>
            <person name="Butler G."/>
            <person name="Rasmussen M.D."/>
            <person name="Lin M.F."/>
            <person name="Santos M.A."/>
            <person name="Sakthikumar S."/>
            <person name="Munro C.A."/>
            <person name="Rheinbay E."/>
            <person name="Grabherr M."/>
            <person name="Forche A."/>
            <person name="Reedy J.L."/>
            <person name="Agrafioti I."/>
            <person name="Arnaud M.B."/>
            <person name="Bates S."/>
            <person name="Brown A.J."/>
            <person name="Brunke S."/>
            <person name="Costanzo M.C."/>
            <person name="Fitzpatrick D.A."/>
            <person name="de Groot P.W."/>
            <person name="Harris D."/>
            <person name="Hoyer L.L."/>
            <person name="Hube B."/>
            <person name="Klis F.M."/>
            <person name="Kodira C."/>
            <person name="Lennard N."/>
            <person name="Logue M.E."/>
            <person name="Martin R."/>
            <person name="Neiman A.M."/>
            <person name="Nikolaou E."/>
            <person name="Quail M.A."/>
            <person name="Quinn J."/>
            <person name="Santos M.C."/>
            <person name="Schmitzberger F.F."/>
            <person name="Sherlock G."/>
            <person name="Shah P."/>
            <person name="Silverstein K.A."/>
            <person name="Skrzypek M.S."/>
            <person name="Soll D."/>
            <person name="Staggs R."/>
            <person name="Stansfield I."/>
            <person name="Stumpf M.P."/>
            <person name="Sudbery P.E."/>
            <person name="Srikantha T."/>
            <person name="Zeng Q."/>
            <person name="Berman J."/>
            <person name="Berriman M."/>
            <person name="Heitman J."/>
            <person name="Gow N.A."/>
            <person name="Lorenz M.C."/>
            <person name="Birren B.W."/>
            <person name="Kellis M."/>
            <person name="Cuomo C.A."/>
        </authorList>
    </citation>
    <scope>NUCLEOTIDE SEQUENCE [LARGE SCALE GENOMIC DNA]</scope>
    <source>
        <strain evidence="4 5">ATCC 42720</strain>
    </source>
</reference>
<feature type="domain" description="Rhodanese" evidence="3">
    <location>
        <begin position="31"/>
        <end position="148"/>
    </location>
</feature>
<organism evidence="4 5">
    <name type="scientific">Clavispora lusitaniae (strain ATCC 42720)</name>
    <name type="common">Yeast</name>
    <name type="synonym">Candida lusitaniae</name>
    <dbReference type="NCBI Taxonomy" id="306902"/>
    <lineage>
        <taxon>Eukaryota</taxon>
        <taxon>Fungi</taxon>
        <taxon>Dikarya</taxon>
        <taxon>Ascomycota</taxon>
        <taxon>Saccharomycotina</taxon>
        <taxon>Pichiomycetes</taxon>
        <taxon>Metschnikowiaceae</taxon>
        <taxon>Clavispora</taxon>
    </lineage>
</organism>
<dbReference type="PANTHER" id="PTHR11364">
    <property type="entry name" value="THIOSULFATE SULFERTANSFERASE"/>
    <property type="match status" value="1"/>
</dbReference>
<dbReference type="InterPro" id="IPR001763">
    <property type="entry name" value="Rhodanese-like_dom"/>
</dbReference>
<dbReference type="PANTHER" id="PTHR11364:SF27">
    <property type="entry name" value="SULFURTRANSFERASE"/>
    <property type="match status" value="1"/>
</dbReference>
<dbReference type="GO" id="GO:0005739">
    <property type="term" value="C:mitochondrion"/>
    <property type="evidence" value="ECO:0007669"/>
    <property type="project" value="TreeGrafter"/>
</dbReference>
<dbReference type="Gene3D" id="3.40.250.10">
    <property type="entry name" value="Rhodanese-like domain"/>
    <property type="match status" value="2"/>
</dbReference>
<dbReference type="SUPFAM" id="SSF52821">
    <property type="entry name" value="Rhodanese/Cell cycle control phosphatase"/>
    <property type="match status" value="2"/>
</dbReference>
<keyword evidence="1" id="KW-0808">Transferase</keyword>
<keyword evidence="2" id="KW-0677">Repeat</keyword>
<dbReference type="EMBL" id="CH408078">
    <property type="protein sequence ID" value="EEQ38811.1"/>
    <property type="molecule type" value="Genomic_DNA"/>
</dbReference>
<sequence>MFSSHNVQGYPIIMPPVKIVSPSAARLALSGSARVVPVDATWHMPNSGLDAAKQFAQESRIPKSVFFDLDGVCCPNSKYPHMLPSQQIFGRAVSKLGIQKSDTLLVYDRSGIFSGPRAAWTFSLFGHDNVLLLDHFKQFEAEGGVESGPNTFFPAPAEYSGIGNEEFSENYHHQVIEFEQLVDLVDQKAIGSEYTLFDARSADRFSGKAPEPRKGLSSGHVPGALSLPFGKVLGSDGHYKSKDELQALFKSEFNLDLSRPLDKRGIIVMCGTGVTAVILRLALERASDVDIPIRVYDGSWTEWAQRAEDMIEKD</sequence>